<feature type="compositionally biased region" description="Low complexity" evidence="1">
    <location>
        <begin position="78"/>
        <end position="91"/>
    </location>
</feature>
<protein>
    <submittedName>
        <fullName evidence="3">Uncharacterized protein</fullName>
    </submittedName>
</protein>
<dbReference type="EMBL" id="ML991819">
    <property type="protein sequence ID" value="KAF2232100.1"/>
    <property type="molecule type" value="Genomic_DNA"/>
</dbReference>
<sequence>MDGEPPGNARLRANLRRPGEHRLDWCWMRLTELGRGDARSSRSRRTLLLGLARRPRDEQATRRGERRGGARTVLRYGSSASTARTRTRTSRTTSRTSFRIVTYPELPSLVFGQLLPSFLSRTFNDFSHTTLPPAPLSPGLPLPPSASLCPAPFVLFVYWPFSYLPSLLARRRLLLVLFLFLFLPRNFISLMILFLTP</sequence>
<evidence type="ECO:0000256" key="1">
    <source>
        <dbReference type="SAM" id="MobiDB-lite"/>
    </source>
</evidence>
<dbReference type="Proteomes" id="UP000800092">
    <property type="component" value="Unassembled WGS sequence"/>
</dbReference>
<evidence type="ECO:0000313" key="4">
    <source>
        <dbReference type="Proteomes" id="UP000800092"/>
    </source>
</evidence>
<feature type="transmembrane region" description="Helical" evidence="2">
    <location>
        <begin position="139"/>
        <end position="161"/>
    </location>
</feature>
<proteinExistence type="predicted"/>
<reference evidence="3" key="1">
    <citation type="journal article" date="2020" name="Stud. Mycol.">
        <title>101 Dothideomycetes genomes: a test case for predicting lifestyles and emergence of pathogens.</title>
        <authorList>
            <person name="Haridas S."/>
            <person name="Albert R."/>
            <person name="Binder M."/>
            <person name="Bloem J."/>
            <person name="Labutti K."/>
            <person name="Salamov A."/>
            <person name="Andreopoulos B."/>
            <person name="Baker S."/>
            <person name="Barry K."/>
            <person name="Bills G."/>
            <person name="Bluhm B."/>
            <person name="Cannon C."/>
            <person name="Castanera R."/>
            <person name="Culley D."/>
            <person name="Daum C."/>
            <person name="Ezra D."/>
            <person name="Gonzalez J."/>
            <person name="Henrissat B."/>
            <person name="Kuo A."/>
            <person name="Liang C."/>
            <person name="Lipzen A."/>
            <person name="Lutzoni F."/>
            <person name="Magnuson J."/>
            <person name="Mondo S."/>
            <person name="Nolan M."/>
            <person name="Ohm R."/>
            <person name="Pangilinan J."/>
            <person name="Park H.-J."/>
            <person name="Ramirez L."/>
            <person name="Alfaro M."/>
            <person name="Sun H."/>
            <person name="Tritt A."/>
            <person name="Yoshinaga Y."/>
            <person name="Zwiers L.-H."/>
            <person name="Turgeon B."/>
            <person name="Goodwin S."/>
            <person name="Spatafora J."/>
            <person name="Crous P."/>
            <person name="Grigoriev I."/>
        </authorList>
    </citation>
    <scope>NUCLEOTIDE SEQUENCE</scope>
    <source>
        <strain evidence="3">Tuck. ex Michener</strain>
    </source>
</reference>
<feature type="transmembrane region" description="Helical" evidence="2">
    <location>
        <begin position="173"/>
        <end position="195"/>
    </location>
</feature>
<feature type="region of interest" description="Disordered" evidence="1">
    <location>
        <begin position="52"/>
        <end position="91"/>
    </location>
</feature>
<feature type="compositionally biased region" description="Basic and acidic residues" evidence="1">
    <location>
        <begin position="54"/>
        <end position="68"/>
    </location>
</feature>
<accession>A0A6A6H339</accession>
<evidence type="ECO:0000256" key="2">
    <source>
        <dbReference type="SAM" id="Phobius"/>
    </source>
</evidence>
<evidence type="ECO:0000313" key="3">
    <source>
        <dbReference type="EMBL" id="KAF2232100.1"/>
    </source>
</evidence>
<keyword evidence="4" id="KW-1185">Reference proteome</keyword>
<organism evidence="3 4">
    <name type="scientific">Viridothelium virens</name>
    <name type="common">Speckled blister lichen</name>
    <name type="synonym">Trypethelium virens</name>
    <dbReference type="NCBI Taxonomy" id="1048519"/>
    <lineage>
        <taxon>Eukaryota</taxon>
        <taxon>Fungi</taxon>
        <taxon>Dikarya</taxon>
        <taxon>Ascomycota</taxon>
        <taxon>Pezizomycotina</taxon>
        <taxon>Dothideomycetes</taxon>
        <taxon>Dothideomycetes incertae sedis</taxon>
        <taxon>Trypetheliales</taxon>
        <taxon>Trypetheliaceae</taxon>
        <taxon>Viridothelium</taxon>
    </lineage>
</organism>
<keyword evidence="2" id="KW-0472">Membrane</keyword>
<dbReference type="AlphaFoldDB" id="A0A6A6H339"/>
<feature type="transmembrane region" description="Helical" evidence="2">
    <location>
        <begin position="100"/>
        <end position="119"/>
    </location>
</feature>
<gene>
    <name evidence="3" type="ORF">EV356DRAFT_260869</name>
</gene>
<name>A0A6A6H339_VIRVR</name>
<keyword evidence="2" id="KW-0812">Transmembrane</keyword>
<keyword evidence="2" id="KW-1133">Transmembrane helix</keyword>